<feature type="domain" description="Secretion system C-terminal sorting" evidence="1">
    <location>
        <begin position="91"/>
        <end position="161"/>
    </location>
</feature>
<protein>
    <submittedName>
        <fullName evidence="2">T9SS type A sorting domain-containing protein</fullName>
    </submittedName>
</protein>
<evidence type="ECO:0000313" key="3">
    <source>
        <dbReference type="Proteomes" id="UP000645610"/>
    </source>
</evidence>
<evidence type="ECO:0000259" key="1">
    <source>
        <dbReference type="Pfam" id="PF18962"/>
    </source>
</evidence>
<dbReference type="NCBIfam" id="TIGR04183">
    <property type="entry name" value="Por_Secre_tail"/>
    <property type="match status" value="1"/>
</dbReference>
<accession>A0A931FKS0</accession>
<dbReference type="RefSeq" id="WP_196285676.1">
    <property type="nucleotide sequence ID" value="NZ_JADQDP010000002.1"/>
</dbReference>
<dbReference type="EMBL" id="JADQDP010000002">
    <property type="protein sequence ID" value="MBF9141301.1"/>
    <property type="molecule type" value="Genomic_DNA"/>
</dbReference>
<comment type="caution">
    <text evidence="2">The sequence shown here is derived from an EMBL/GenBank/DDBJ whole genome shotgun (WGS) entry which is preliminary data.</text>
</comment>
<dbReference type="Proteomes" id="UP000645610">
    <property type="component" value="Unassembled WGS sequence"/>
</dbReference>
<dbReference type="InterPro" id="IPR026444">
    <property type="entry name" value="Secre_tail"/>
</dbReference>
<gene>
    <name evidence="2" type="ORF">I2I01_06625</name>
</gene>
<proteinExistence type="predicted"/>
<reference evidence="2 3" key="1">
    <citation type="submission" date="2020-11" db="EMBL/GenBank/DDBJ databases">
        <authorList>
            <person name="Kim M.K."/>
        </authorList>
    </citation>
    <scope>NUCLEOTIDE SEQUENCE [LARGE SCALE GENOMIC DNA]</scope>
    <source>
        <strain evidence="2 3">BT439</strain>
    </source>
</reference>
<organism evidence="2 3">
    <name type="scientific">Hymenobacter properus</name>
    <dbReference type="NCBI Taxonomy" id="2791026"/>
    <lineage>
        <taxon>Bacteria</taxon>
        <taxon>Pseudomonadati</taxon>
        <taxon>Bacteroidota</taxon>
        <taxon>Cytophagia</taxon>
        <taxon>Cytophagales</taxon>
        <taxon>Hymenobacteraceae</taxon>
        <taxon>Hymenobacter</taxon>
    </lineage>
</organism>
<dbReference type="Pfam" id="PF18962">
    <property type="entry name" value="Por_Secre_tail"/>
    <property type="match status" value="1"/>
</dbReference>
<keyword evidence="3" id="KW-1185">Reference proteome</keyword>
<dbReference type="AlphaFoldDB" id="A0A931FKS0"/>
<sequence length="167" mass="17581">MKKSFLLIMPVVGMSYGATAQKLSPELISSAGGSSGGAGVLIDWSLGEVAVETVAAPATLYTQGFHQPSLQVTALTKEPGNTSALLFSAAPNPVESLLTVFMPADLQEAVQLSLSDASGKVLLTQSPQLHQLEQQLNLVDFAAGVYFLHVRGKRGNALQTFKIIKAQ</sequence>
<evidence type="ECO:0000313" key="2">
    <source>
        <dbReference type="EMBL" id="MBF9141301.1"/>
    </source>
</evidence>
<name>A0A931FKS0_9BACT</name>